<dbReference type="AlphaFoldDB" id="A0A8S0R3G7"/>
<organism evidence="18 19">
    <name type="scientific">Olea europaea subsp. europaea</name>
    <dbReference type="NCBI Taxonomy" id="158383"/>
    <lineage>
        <taxon>Eukaryota</taxon>
        <taxon>Viridiplantae</taxon>
        <taxon>Streptophyta</taxon>
        <taxon>Embryophyta</taxon>
        <taxon>Tracheophyta</taxon>
        <taxon>Spermatophyta</taxon>
        <taxon>Magnoliopsida</taxon>
        <taxon>eudicotyledons</taxon>
        <taxon>Gunneridae</taxon>
        <taxon>Pentapetalae</taxon>
        <taxon>asterids</taxon>
        <taxon>lamiids</taxon>
        <taxon>Lamiales</taxon>
        <taxon>Oleaceae</taxon>
        <taxon>Oleeae</taxon>
        <taxon>Olea</taxon>
    </lineage>
</organism>
<keyword evidence="8 14" id="KW-0863">Zinc-finger</keyword>
<feature type="transmembrane region" description="Helical" evidence="16">
    <location>
        <begin position="23"/>
        <end position="45"/>
    </location>
</feature>
<comment type="caution">
    <text evidence="18">The sequence shown here is derived from an EMBL/GenBank/DDBJ whole genome shotgun (WGS) entry which is preliminary data.</text>
</comment>
<evidence type="ECO:0000313" key="19">
    <source>
        <dbReference type="Proteomes" id="UP000594638"/>
    </source>
</evidence>
<dbReference type="SMART" id="SM00184">
    <property type="entry name" value="RING"/>
    <property type="match status" value="1"/>
</dbReference>
<evidence type="ECO:0000256" key="13">
    <source>
        <dbReference type="ARBA" id="ARBA00024209"/>
    </source>
</evidence>
<evidence type="ECO:0000313" key="18">
    <source>
        <dbReference type="EMBL" id="CAA2972879.1"/>
    </source>
</evidence>
<comment type="pathway">
    <text evidence="3">Protein modification; protein ubiquitination.</text>
</comment>
<comment type="similarity">
    <text evidence="13">Belongs to the RING-type zinc finger family. ATL subfamily.</text>
</comment>
<evidence type="ECO:0000256" key="14">
    <source>
        <dbReference type="PROSITE-ProRule" id="PRU00175"/>
    </source>
</evidence>
<comment type="subcellular location">
    <subcellularLocation>
        <location evidence="2">Membrane</location>
        <topology evidence="2">Single-pass membrane protein</topology>
    </subcellularLocation>
</comment>
<dbReference type="PANTHER" id="PTHR45768">
    <property type="entry name" value="E3 UBIQUITIN-PROTEIN LIGASE RNF13-LIKE"/>
    <property type="match status" value="1"/>
</dbReference>
<keyword evidence="7" id="KW-0479">Metal-binding</keyword>
<evidence type="ECO:0000256" key="5">
    <source>
        <dbReference type="ARBA" id="ARBA00022679"/>
    </source>
</evidence>
<dbReference type="GO" id="GO:0061630">
    <property type="term" value="F:ubiquitin protein ligase activity"/>
    <property type="evidence" value="ECO:0007669"/>
    <property type="project" value="UniProtKB-EC"/>
</dbReference>
<dbReference type="Pfam" id="PF13639">
    <property type="entry name" value="zf-RING_2"/>
    <property type="match status" value="1"/>
</dbReference>
<dbReference type="PROSITE" id="PS50089">
    <property type="entry name" value="ZF_RING_2"/>
    <property type="match status" value="1"/>
</dbReference>
<name>A0A8S0R3G7_OLEEU</name>
<dbReference type="OrthoDB" id="8062037at2759"/>
<dbReference type="SUPFAM" id="SSF57850">
    <property type="entry name" value="RING/U-box"/>
    <property type="match status" value="1"/>
</dbReference>
<keyword evidence="5" id="KW-0808">Transferase</keyword>
<feature type="domain" description="RING-type" evidence="17">
    <location>
        <begin position="111"/>
        <end position="153"/>
    </location>
</feature>
<dbReference type="InterPro" id="IPR001841">
    <property type="entry name" value="Znf_RING"/>
</dbReference>
<evidence type="ECO:0000256" key="7">
    <source>
        <dbReference type="ARBA" id="ARBA00022723"/>
    </source>
</evidence>
<evidence type="ECO:0000256" key="16">
    <source>
        <dbReference type="SAM" id="Phobius"/>
    </source>
</evidence>
<feature type="region of interest" description="Disordered" evidence="15">
    <location>
        <begin position="219"/>
        <end position="287"/>
    </location>
</feature>
<dbReference type="GO" id="GO:0008270">
    <property type="term" value="F:zinc ion binding"/>
    <property type="evidence" value="ECO:0007669"/>
    <property type="project" value="UniProtKB-KW"/>
</dbReference>
<evidence type="ECO:0000256" key="12">
    <source>
        <dbReference type="ARBA" id="ARBA00023136"/>
    </source>
</evidence>
<dbReference type="EC" id="2.3.2.27" evidence="4"/>
<reference evidence="18 19" key="1">
    <citation type="submission" date="2019-12" db="EMBL/GenBank/DDBJ databases">
        <authorList>
            <person name="Alioto T."/>
            <person name="Alioto T."/>
            <person name="Gomez Garrido J."/>
        </authorList>
    </citation>
    <scope>NUCLEOTIDE SEQUENCE [LARGE SCALE GENOMIC DNA]</scope>
</reference>
<keyword evidence="11 16" id="KW-1133">Transmembrane helix</keyword>
<keyword evidence="10" id="KW-0862">Zinc</keyword>
<evidence type="ECO:0000256" key="2">
    <source>
        <dbReference type="ARBA" id="ARBA00004167"/>
    </source>
</evidence>
<evidence type="ECO:0000256" key="9">
    <source>
        <dbReference type="ARBA" id="ARBA00022786"/>
    </source>
</evidence>
<evidence type="ECO:0000256" key="8">
    <source>
        <dbReference type="ARBA" id="ARBA00022771"/>
    </source>
</evidence>
<feature type="compositionally biased region" description="Low complexity" evidence="15">
    <location>
        <begin position="222"/>
        <end position="256"/>
    </location>
</feature>
<dbReference type="CDD" id="cd16461">
    <property type="entry name" value="RING-H2_EL5-like"/>
    <property type="match status" value="1"/>
</dbReference>
<keyword evidence="6 16" id="KW-0812">Transmembrane</keyword>
<evidence type="ECO:0000256" key="4">
    <source>
        <dbReference type="ARBA" id="ARBA00012483"/>
    </source>
</evidence>
<dbReference type="InterPro" id="IPR013083">
    <property type="entry name" value="Znf_RING/FYVE/PHD"/>
</dbReference>
<evidence type="ECO:0000256" key="6">
    <source>
        <dbReference type="ARBA" id="ARBA00022692"/>
    </source>
</evidence>
<gene>
    <name evidence="18" type="ORF">OLEA9_A059351</name>
</gene>
<proteinExistence type="inferred from homology"/>
<keyword evidence="12 16" id="KW-0472">Membrane</keyword>
<evidence type="ECO:0000256" key="1">
    <source>
        <dbReference type="ARBA" id="ARBA00000900"/>
    </source>
</evidence>
<dbReference type="FunFam" id="3.30.40.10:FF:000475">
    <property type="entry name" value="RING-H2 finger protein ATL3"/>
    <property type="match status" value="1"/>
</dbReference>
<dbReference type="GO" id="GO:0016020">
    <property type="term" value="C:membrane"/>
    <property type="evidence" value="ECO:0007669"/>
    <property type="project" value="UniProtKB-SubCell"/>
</dbReference>
<evidence type="ECO:0000256" key="15">
    <source>
        <dbReference type="SAM" id="MobiDB-lite"/>
    </source>
</evidence>
<dbReference type="EMBL" id="CACTIH010002074">
    <property type="protein sequence ID" value="CAA2972879.1"/>
    <property type="molecule type" value="Genomic_DNA"/>
</dbReference>
<evidence type="ECO:0000259" key="17">
    <source>
        <dbReference type="PROSITE" id="PS50089"/>
    </source>
</evidence>
<keyword evidence="19" id="KW-1185">Reference proteome</keyword>
<dbReference type="Gene3D" id="3.30.40.10">
    <property type="entry name" value="Zinc/RING finger domain, C3HC4 (zinc finger)"/>
    <property type="match status" value="1"/>
</dbReference>
<evidence type="ECO:0000256" key="10">
    <source>
        <dbReference type="ARBA" id="ARBA00022833"/>
    </source>
</evidence>
<evidence type="ECO:0000256" key="11">
    <source>
        <dbReference type="ARBA" id="ARBA00022989"/>
    </source>
</evidence>
<dbReference type="PANTHER" id="PTHR45768:SF34">
    <property type="entry name" value="RING-H2 FINGER PROTEIN ATL64"/>
    <property type="match status" value="1"/>
</dbReference>
<dbReference type="Proteomes" id="UP000594638">
    <property type="component" value="Unassembled WGS sequence"/>
</dbReference>
<dbReference type="Gramene" id="OE9A059351T1">
    <property type="protein sequence ID" value="OE9A059351C1"/>
    <property type="gene ID" value="OE9A059351"/>
</dbReference>
<sequence length="308" mass="33461">MGDSVRMFGNSGDTGVLELTGKIMMVGIILLFFVVVFVFCLHLYAKWFWHRRQENATATASASRHRRRLDFAAGHLEVTVITARPGLDPAVLKTIPVVICDPKELKEGLECAVCLCEISNGEKARLLPKCKHGFHVECIDMWFQSHSTCPLCRNPVSNSNQSSSSSVTTESTLETILQTPIGENSGVNGTDVPSFPTNVLFWGNESQISILGPCLEDGSEISTTSTSSQPPSSSTSSTSSQSPSSSTSSSSSQPTSNRLDGTVVIDVPRQFNEEEEQKSPVPTRLRSLKRLLSGNRRINPCGPRNGDL</sequence>
<evidence type="ECO:0000256" key="3">
    <source>
        <dbReference type="ARBA" id="ARBA00004906"/>
    </source>
</evidence>
<accession>A0A8S0R3G7</accession>
<comment type="catalytic activity">
    <reaction evidence="1">
        <text>S-ubiquitinyl-[E2 ubiquitin-conjugating enzyme]-L-cysteine + [acceptor protein]-L-lysine = [E2 ubiquitin-conjugating enzyme]-L-cysteine + N(6)-ubiquitinyl-[acceptor protein]-L-lysine.</text>
        <dbReference type="EC" id="2.3.2.27"/>
    </reaction>
</comment>
<protein>
    <recommendedName>
        <fullName evidence="4">RING-type E3 ubiquitin transferase</fullName>
        <ecNumber evidence="4">2.3.2.27</ecNumber>
    </recommendedName>
</protein>
<keyword evidence="9" id="KW-0833">Ubl conjugation pathway</keyword>